<protein>
    <submittedName>
        <fullName evidence="1">Uncharacterized protein</fullName>
    </submittedName>
</protein>
<proteinExistence type="predicted"/>
<evidence type="ECO:0000313" key="2">
    <source>
        <dbReference type="Proteomes" id="UP000278085"/>
    </source>
</evidence>
<keyword evidence="2" id="KW-1185">Reference proteome</keyword>
<comment type="caution">
    <text evidence="1">The sequence shown here is derived from an EMBL/GenBank/DDBJ whole genome shotgun (WGS) entry which is preliminary data.</text>
</comment>
<name>A0A430HNG9_9BURK</name>
<evidence type="ECO:0000313" key="1">
    <source>
        <dbReference type="EMBL" id="RSZ59022.1"/>
    </source>
</evidence>
<reference evidence="1 2" key="1">
    <citation type="submission" date="2018-12" db="EMBL/GenBank/DDBJ databases">
        <authorList>
            <person name="Yang E."/>
        </authorList>
    </citation>
    <scope>NUCLEOTIDE SEQUENCE [LARGE SCALE GENOMIC DNA]</scope>
    <source>
        <strain evidence="1 2">SOD</strain>
    </source>
</reference>
<dbReference type="Gene3D" id="2.120.10.80">
    <property type="entry name" value="Kelch-type beta propeller"/>
    <property type="match status" value="1"/>
</dbReference>
<dbReference type="InterPro" id="IPR015915">
    <property type="entry name" value="Kelch-typ_b-propeller"/>
</dbReference>
<sequence>MMTYQEYVKFFAGFLIDDCAVRSRTAFSFVAVEHISDSDLGNKRLINYFIDKPAGKNLGASKYTGFAGVRLAVSSKPKGQAIIVSRNCAVGVLGAGEDAREEPIPYGRPDSPLYTTMHALATIDGLVYAVGGWRAVCRRVGKDQWESIVDRTSLPVPERNEFGSNDDGFHAIDGFAANDIYCGGGHSDLWRYDGKRWHRCNLPTNMVLHNICCGGDGYVYLGMQNGSVLRGRENSWSQIHKGELSIPFKDMVWYDNKIWCTSDYGTWLIDNGKFLQDDLPPEIKSCSGNLAVGDGVLLLAGRYGATMYDGQSWTSLIPSPDE</sequence>
<gene>
    <name evidence="1" type="ORF">EJB06_11880</name>
</gene>
<dbReference type="Proteomes" id="UP000278085">
    <property type="component" value="Unassembled WGS sequence"/>
</dbReference>
<dbReference type="EMBL" id="RXLQ01000005">
    <property type="protein sequence ID" value="RSZ59022.1"/>
    <property type="molecule type" value="Genomic_DNA"/>
</dbReference>
<organism evidence="1 2">
    <name type="scientific">Massilia atriviolacea</name>
    <dbReference type="NCBI Taxonomy" id="2495579"/>
    <lineage>
        <taxon>Bacteria</taxon>
        <taxon>Pseudomonadati</taxon>
        <taxon>Pseudomonadota</taxon>
        <taxon>Betaproteobacteria</taxon>
        <taxon>Burkholderiales</taxon>
        <taxon>Oxalobacteraceae</taxon>
        <taxon>Telluria group</taxon>
        <taxon>Massilia</taxon>
    </lineage>
</organism>
<dbReference type="OrthoDB" id="5516213at2"/>
<dbReference type="AlphaFoldDB" id="A0A430HNG9"/>
<dbReference type="RefSeq" id="WP_126074226.1">
    <property type="nucleotide sequence ID" value="NZ_CP051166.1"/>
</dbReference>
<accession>A0A430HNG9</accession>